<sequence length="309" mass="34188">MAGVFILITPLIFANMRNFLMIIVAAVAFFSACEKDISVNLQQQEPSLVVEGKFETNRYPQVVLTRSLGYFSEIAPATLLASFVHNAVVTVSDSVRTMTLKERIVEIAGLGRVFAYVPDTSRPAAAFRGKNGGRYTLKITADNKSYEAVTTIPLQGLHLDTIWWQRVRKENDTSNARVWARITDAAASGNYARYFTRTNSGAFLPGMNSTMDDQVVNGTTFEIPLDAGVDKSKRENPETYGFFKRGDTVTVKFCNVDKATFSFWRALDFAYNSTGNPFASPTKILGNVPGAVGYWGGYAVTYKTVIIRK</sequence>
<organism evidence="1 2">
    <name type="scientific">Chitinophaga eiseniae</name>
    <dbReference type="NCBI Taxonomy" id="634771"/>
    <lineage>
        <taxon>Bacteria</taxon>
        <taxon>Pseudomonadati</taxon>
        <taxon>Bacteroidota</taxon>
        <taxon>Chitinophagia</taxon>
        <taxon>Chitinophagales</taxon>
        <taxon>Chitinophagaceae</taxon>
        <taxon>Chitinophaga</taxon>
    </lineage>
</organism>
<keyword evidence="2" id="KW-1185">Reference proteome</keyword>
<dbReference type="STRING" id="634771.SAMN04488128_1011264"/>
<evidence type="ECO:0000313" key="1">
    <source>
        <dbReference type="EMBL" id="SJZ70143.1"/>
    </source>
</evidence>
<protein>
    <recommendedName>
        <fullName evidence="3">DUF4249 domain-containing protein</fullName>
    </recommendedName>
</protein>
<gene>
    <name evidence="1" type="ORF">SAMN04488128_1011264</name>
</gene>
<dbReference type="Pfam" id="PF14054">
    <property type="entry name" value="DUF4249"/>
    <property type="match status" value="1"/>
</dbReference>
<reference evidence="2" key="1">
    <citation type="submission" date="2017-02" db="EMBL/GenBank/DDBJ databases">
        <authorList>
            <person name="Varghese N."/>
            <person name="Submissions S."/>
        </authorList>
    </citation>
    <scope>NUCLEOTIDE SEQUENCE [LARGE SCALE GENOMIC DNA]</scope>
    <source>
        <strain evidence="2">DSM 22224</strain>
    </source>
</reference>
<dbReference type="EMBL" id="FUWZ01000001">
    <property type="protein sequence ID" value="SJZ70143.1"/>
    <property type="molecule type" value="Genomic_DNA"/>
</dbReference>
<dbReference type="InterPro" id="IPR025345">
    <property type="entry name" value="DUF4249"/>
</dbReference>
<accession>A0A1T4MT37</accession>
<name>A0A1T4MT37_9BACT</name>
<proteinExistence type="predicted"/>
<evidence type="ECO:0000313" key="2">
    <source>
        <dbReference type="Proteomes" id="UP000190367"/>
    </source>
</evidence>
<dbReference type="AlphaFoldDB" id="A0A1T4MT37"/>
<dbReference type="Proteomes" id="UP000190367">
    <property type="component" value="Unassembled WGS sequence"/>
</dbReference>
<evidence type="ECO:0008006" key="3">
    <source>
        <dbReference type="Google" id="ProtNLM"/>
    </source>
</evidence>